<dbReference type="Gene3D" id="3.30.420.10">
    <property type="entry name" value="Ribonuclease H-like superfamily/Ribonuclease H"/>
    <property type="match status" value="1"/>
</dbReference>
<reference evidence="2" key="2">
    <citation type="submission" date="2022-01" db="EMBL/GenBank/DDBJ databases">
        <authorList>
            <person name="Yamashiro T."/>
            <person name="Shiraishi A."/>
            <person name="Satake H."/>
            <person name="Nakayama K."/>
        </authorList>
    </citation>
    <scope>NUCLEOTIDE SEQUENCE</scope>
</reference>
<dbReference type="PANTHER" id="PTHR42648:SF32">
    <property type="entry name" value="RIBONUCLEASE H-LIKE DOMAIN, GAG-PRE-INTEGRASE DOMAIN PROTEIN-RELATED"/>
    <property type="match status" value="1"/>
</dbReference>
<evidence type="ECO:0000313" key="2">
    <source>
        <dbReference type="EMBL" id="GJT76871.1"/>
    </source>
</evidence>
<comment type="caution">
    <text evidence="2">The sequence shown here is derived from an EMBL/GenBank/DDBJ whole genome shotgun (WGS) entry which is preliminary data.</text>
</comment>
<dbReference type="EMBL" id="BQNB010018663">
    <property type="protein sequence ID" value="GJT76871.1"/>
    <property type="molecule type" value="Genomic_DNA"/>
</dbReference>
<proteinExistence type="predicted"/>
<evidence type="ECO:0000313" key="3">
    <source>
        <dbReference type="Proteomes" id="UP001151760"/>
    </source>
</evidence>
<protein>
    <submittedName>
        <fullName evidence="2">Ribonuclease H-like domain-containing protein</fullName>
    </submittedName>
</protein>
<reference evidence="2" key="1">
    <citation type="journal article" date="2022" name="Int. J. Mol. Sci.">
        <title>Draft Genome of Tanacetum Coccineum: Genomic Comparison of Closely Related Tanacetum-Family Plants.</title>
        <authorList>
            <person name="Yamashiro T."/>
            <person name="Shiraishi A."/>
            <person name="Nakayama K."/>
            <person name="Satake H."/>
        </authorList>
    </citation>
    <scope>NUCLEOTIDE SEQUENCE</scope>
</reference>
<organism evidence="2 3">
    <name type="scientific">Tanacetum coccineum</name>
    <dbReference type="NCBI Taxonomy" id="301880"/>
    <lineage>
        <taxon>Eukaryota</taxon>
        <taxon>Viridiplantae</taxon>
        <taxon>Streptophyta</taxon>
        <taxon>Embryophyta</taxon>
        <taxon>Tracheophyta</taxon>
        <taxon>Spermatophyta</taxon>
        <taxon>Magnoliopsida</taxon>
        <taxon>eudicotyledons</taxon>
        <taxon>Gunneridae</taxon>
        <taxon>Pentapetalae</taxon>
        <taxon>asterids</taxon>
        <taxon>campanulids</taxon>
        <taxon>Asterales</taxon>
        <taxon>Asteraceae</taxon>
        <taxon>Asteroideae</taxon>
        <taxon>Anthemideae</taxon>
        <taxon>Anthemidinae</taxon>
        <taxon>Tanacetum</taxon>
    </lineage>
</organism>
<dbReference type="PANTHER" id="PTHR42648">
    <property type="entry name" value="TRANSPOSASE, PUTATIVE-RELATED"/>
    <property type="match status" value="1"/>
</dbReference>
<evidence type="ECO:0000256" key="1">
    <source>
        <dbReference type="SAM" id="MobiDB-lite"/>
    </source>
</evidence>
<dbReference type="InterPro" id="IPR036397">
    <property type="entry name" value="RNaseH_sf"/>
</dbReference>
<sequence>MYSSILEKQVPSGVVKSDQEEYSNARTPQQNGVAKRKNMTLIEAARTMLADSFLPNTFWAEAVSTACYVLNRGKSDGNQMRLFSGKGPTWLFDLDYLTDSMNYQPVRSENQANKHAGPQEANQNAGTEDNIDAGDSEIEAESAQDYFEGVCPKELRVLPSSSRSTKASSSEHSNTAITQLVTAILMVD</sequence>
<dbReference type="SUPFAM" id="SSF53098">
    <property type="entry name" value="Ribonuclease H-like"/>
    <property type="match status" value="1"/>
</dbReference>
<dbReference type="InterPro" id="IPR039537">
    <property type="entry name" value="Retrotran_Ty1/copia-like"/>
</dbReference>
<accession>A0ABQ5GNQ4</accession>
<feature type="region of interest" description="Disordered" evidence="1">
    <location>
        <begin position="111"/>
        <end position="131"/>
    </location>
</feature>
<gene>
    <name evidence="2" type="ORF">Tco_1043596</name>
</gene>
<keyword evidence="3" id="KW-1185">Reference proteome</keyword>
<name>A0ABQ5GNQ4_9ASTR</name>
<dbReference type="InterPro" id="IPR012337">
    <property type="entry name" value="RNaseH-like_sf"/>
</dbReference>
<dbReference type="Proteomes" id="UP001151760">
    <property type="component" value="Unassembled WGS sequence"/>
</dbReference>